<dbReference type="AlphaFoldDB" id="A0A7H0GT25"/>
<name>A0A7H0GT25_9BACT</name>
<dbReference type="Gene3D" id="3.40.50.12370">
    <property type="match status" value="1"/>
</dbReference>
<dbReference type="Proteomes" id="UP000516093">
    <property type="component" value="Chromosome"/>
</dbReference>
<dbReference type="InterPro" id="IPR006016">
    <property type="entry name" value="UspA"/>
</dbReference>
<proteinExistence type="predicted"/>
<sequence>MKKIVIPTELTLYSLNLVKHALTLLKGETCEIILLHHTPLPDSITELLLLPREADKAREPDAEFKKALERLKKSYALEIHSIRVVHLCCDTSLTIKNFVIDNQIDLIMSPVSLTNPSEAMRHFSSLVQDIPFPVLYIPEFFETTQFRKIAFVLDAEVRTNTLPDKALVDLLCRKDYHVTFLLVFAPGTSTVKLKQALDELYAAPVLQGVEFAVHLQQQRDLTTGVVSFIEEFEVDLVVTCKKRSMLDYLRVGRSRSVRDKAINTKVPCLSVA</sequence>
<reference evidence="2 3" key="1">
    <citation type="submission" date="2020-08" db="EMBL/GenBank/DDBJ databases">
        <title>Genome sequence of Hymenobacter qilianensis JCM 19763T.</title>
        <authorList>
            <person name="Hyun D.-W."/>
            <person name="Bae J.-W."/>
        </authorList>
    </citation>
    <scope>NUCLEOTIDE SEQUENCE [LARGE SCALE GENOMIC DNA]</scope>
    <source>
        <strain evidence="2 3">JCM 19763</strain>
    </source>
</reference>
<evidence type="ECO:0000313" key="3">
    <source>
        <dbReference type="Proteomes" id="UP000516093"/>
    </source>
</evidence>
<dbReference type="RefSeq" id="WP_187731725.1">
    <property type="nucleotide sequence ID" value="NZ_BMFN01000003.1"/>
</dbReference>
<dbReference type="Pfam" id="PF00582">
    <property type="entry name" value="Usp"/>
    <property type="match status" value="1"/>
</dbReference>
<feature type="domain" description="UspA" evidence="1">
    <location>
        <begin position="1"/>
        <end position="108"/>
    </location>
</feature>
<protein>
    <submittedName>
        <fullName evidence="2">Universal stress protein</fullName>
    </submittedName>
</protein>
<evidence type="ECO:0000313" key="2">
    <source>
        <dbReference type="EMBL" id="QNP51441.1"/>
    </source>
</evidence>
<organism evidence="2 3">
    <name type="scientific">Hymenobacter qilianensis</name>
    <dbReference type="NCBI Taxonomy" id="1385715"/>
    <lineage>
        <taxon>Bacteria</taxon>
        <taxon>Pseudomonadati</taxon>
        <taxon>Bacteroidota</taxon>
        <taxon>Cytophagia</taxon>
        <taxon>Cytophagales</taxon>
        <taxon>Hymenobacteraceae</taxon>
        <taxon>Hymenobacter</taxon>
    </lineage>
</organism>
<dbReference type="CDD" id="cd00293">
    <property type="entry name" value="USP-like"/>
    <property type="match status" value="1"/>
</dbReference>
<keyword evidence="3" id="KW-1185">Reference proteome</keyword>
<dbReference type="EMBL" id="CP060784">
    <property type="protein sequence ID" value="QNP51441.1"/>
    <property type="molecule type" value="Genomic_DNA"/>
</dbReference>
<gene>
    <name evidence="2" type="ORF">H9L05_15635</name>
</gene>
<dbReference type="SUPFAM" id="SSF52402">
    <property type="entry name" value="Adenine nucleotide alpha hydrolases-like"/>
    <property type="match status" value="1"/>
</dbReference>
<accession>A0A7H0GT25</accession>
<dbReference type="KEGG" id="hqi:H9L05_15635"/>
<evidence type="ECO:0000259" key="1">
    <source>
        <dbReference type="Pfam" id="PF00582"/>
    </source>
</evidence>